<dbReference type="GO" id="GO:0016746">
    <property type="term" value="F:acyltransferase activity"/>
    <property type="evidence" value="ECO:0007669"/>
    <property type="project" value="UniProtKB-KW"/>
</dbReference>
<dbReference type="InterPro" id="IPR016181">
    <property type="entry name" value="Acyl_CoA_acyltransferase"/>
</dbReference>
<dbReference type="InterPro" id="IPR000182">
    <property type="entry name" value="GNAT_dom"/>
</dbReference>
<dbReference type="CDD" id="cd04301">
    <property type="entry name" value="NAT_SF"/>
    <property type="match status" value="1"/>
</dbReference>
<dbReference type="Pfam" id="PF13673">
    <property type="entry name" value="Acetyltransf_10"/>
    <property type="match status" value="1"/>
</dbReference>
<dbReference type="Gene3D" id="3.40.630.30">
    <property type="match status" value="1"/>
</dbReference>
<keyword evidence="2" id="KW-0012">Acyltransferase</keyword>
<evidence type="ECO:0000259" key="1">
    <source>
        <dbReference type="PROSITE" id="PS51186"/>
    </source>
</evidence>
<gene>
    <name evidence="2" type="ORF">LDJ79_03535</name>
</gene>
<feature type="domain" description="N-acetyltransferase" evidence="1">
    <location>
        <begin position="10"/>
        <end position="145"/>
    </location>
</feature>
<dbReference type="InterPro" id="IPR052729">
    <property type="entry name" value="Acyl/Acetyltrans_Enzymes"/>
</dbReference>
<dbReference type="PANTHER" id="PTHR47237">
    <property type="entry name" value="SLL0310 PROTEIN"/>
    <property type="match status" value="1"/>
</dbReference>
<reference evidence="3" key="1">
    <citation type="submission" date="2023-07" db="EMBL/GenBank/DDBJ databases">
        <title>Molecular identification of indigenous halophilic bacteria isolated from red sea cost, biodegradation of synthetic dyes and assessment of degraded metabolite toxicity.</title>
        <authorList>
            <person name="Chaieb K."/>
            <person name="Altayb H.N."/>
        </authorList>
    </citation>
    <scope>NUCLEOTIDE SEQUENCE [LARGE SCALE GENOMIC DNA]</scope>
    <source>
        <strain evidence="3">K20</strain>
    </source>
</reference>
<dbReference type="Gene3D" id="3.40.630.90">
    <property type="match status" value="1"/>
</dbReference>
<dbReference type="Pfam" id="PF18014">
    <property type="entry name" value="Acetyltransf_18"/>
    <property type="match status" value="1"/>
</dbReference>
<evidence type="ECO:0000313" key="2">
    <source>
        <dbReference type="EMBL" id="MCA2015168.1"/>
    </source>
</evidence>
<comment type="caution">
    <text evidence="2">The sequence shown here is derived from an EMBL/GenBank/DDBJ whole genome shotgun (WGS) entry which is preliminary data.</text>
</comment>
<sequence>MSNTVNTLAYTQREMTEADLDNAYALTQALCWPHRREDWATMLQLSETIVFEHEGQLIGTACSVLQGNFASIGLIIIADKYQGLGLGRQLMNSIMDKAGDRNLFLSATTAGKPLYEKLGFQEYGRAKQFQGNVIHSPNKLIKPFTGLRPALANDKNALLELMNQTEGMTRNKVGEAIFDIAQQIMVLDPEDKVTGFACIRPFGRGFAIGPVVAQNQTDAILLIESLLAQYLGKFVRIDTPTQYNLESTLLDWGLEQVDDVSLMAIGQPPISTTAPFSYSFVTQAIG</sequence>
<dbReference type="PANTHER" id="PTHR47237:SF2">
    <property type="entry name" value="BLL4206 PROTEIN"/>
    <property type="match status" value="1"/>
</dbReference>
<proteinExistence type="predicted"/>
<protein>
    <submittedName>
        <fullName evidence="2">GNAT family N-acetyltransferase</fullName>
        <ecNumber evidence="2">2.3.1.-</ecNumber>
    </submittedName>
</protein>
<keyword evidence="2" id="KW-0808">Transferase</keyword>
<dbReference type="SUPFAM" id="SSF55729">
    <property type="entry name" value="Acyl-CoA N-acyltransferases (Nat)"/>
    <property type="match status" value="1"/>
</dbReference>
<dbReference type="RefSeq" id="WP_068716617.1">
    <property type="nucleotide sequence ID" value="NZ_AP014636.1"/>
</dbReference>
<dbReference type="Proteomes" id="UP001199044">
    <property type="component" value="Unassembled WGS sequence"/>
</dbReference>
<accession>A0ABS7YHL5</accession>
<name>A0ABS7YHL5_9VIBR</name>
<organism evidence="2 3">
    <name type="scientific">Vibrio tritonius</name>
    <dbReference type="NCBI Taxonomy" id="1435069"/>
    <lineage>
        <taxon>Bacteria</taxon>
        <taxon>Pseudomonadati</taxon>
        <taxon>Pseudomonadota</taxon>
        <taxon>Gammaproteobacteria</taxon>
        <taxon>Vibrionales</taxon>
        <taxon>Vibrionaceae</taxon>
        <taxon>Vibrio</taxon>
    </lineage>
</organism>
<dbReference type="EMBL" id="JAIWIU010000016">
    <property type="protein sequence ID" value="MCA2015168.1"/>
    <property type="molecule type" value="Genomic_DNA"/>
</dbReference>
<keyword evidence="3" id="KW-1185">Reference proteome</keyword>
<evidence type="ECO:0000313" key="3">
    <source>
        <dbReference type="Proteomes" id="UP001199044"/>
    </source>
</evidence>
<dbReference type="EC" id="2.3.1.-" evidence="2"/>
<dbReference type="PROSITE" id="PS51186">
    <property type="entry name" value="GNAT"/>
    <property type="match status" value="1"/>
</dbReference>
<dbReference type="InterPro" id="IPR041496">
    <property type="entry name" value="YitH/HolE_GNAT"/>
</dbReference>